<evidence type="ECO:0000256" key="2">
    <source>
        <dbReference type="ARBA" id="ARBA00022859"/>
    </source>
</evidence>
<dbReference type="Proteomes" id="UP001488838">
    <property type="component" value="Unassembled WGS sequence"/>
</dbReference>
<dbReference type="SUPFAM" id="SSF48726">
    <property type="entry name" value="Immunoglobulin"/>
    <property type="match status" value="1"/>
</dbReference>
<evidence type="ECO:0000313" key="10">
    <source>
        <dbReference type="Proteomes" id="UP001488838"/>
    </source>
</evidence>
<feature type="domain" description="Ig-like" evidence="8">
    <location>
        <begin position="23"/>
        <end position="129"/>
    </location>
</feature>
<feature type="signal peptide" evidence="7">
    <location>
        <begin position="1"/>
        <end position="21"/>
    </location>
</feature>
<evidence type="ECO:0000313" key="9">
    <source>
        <dbReference type="EMBL" id="KAK7798398.1"/>
    </source>
</evidence>
<evidence type="ECO:0000259" key="8">
    <source>
        <dbReference type="PROSITE" id="PS50835"/>
    </source>
</evidence>
<dbReference type="Pfam" id="PF07686">
    <property type="entry name" value="V-set"/>
    <property type="match status" value="1"/>
</dbReference>
<dbReference type="InterPro" id="IPR003599">
    <property type="entry name" value="Ig_sub"/>
</dbReference>
<proteinExistence type="predicted"/>
<dbReference type="EMBL" id="JBBHLL010000703">
    <property type="protein sequence ID" value="KAK7798398.1"/>
    <property type="molecule type" value="Genomic_DNA"/>
</dbReference>
<dbReference type="InterPro" id="IPR051006">
    <property type="entry name" value="TCR_variable_domain"/>
</dbReference>
<dbReference type="GO" id="GO:0042605">
    <property type="term" value="F:peptide antigen binding"/>
    <property type="evidence" value="ECO:0007669"/>
    <property type="project" value="TreeGrafter"/>
</dbReference>
<evidence type="ECO:0000256" key="5">
    <source>
        <dbReference type="ARBA" id="ARBA00023319"/>
    </source>
</evidence>
<keyword evidence="6" id="KW-1279">T cell receptor</keyword>
<dbReference type="SMART" id="SM00406">
    <property type="entry name" value="IGv"/>
    <property type="match status" value="1"/>
</dbReference>
<gene>
    <name evidence="9" type="ORF">U0070_012427</name>
</gene>
<dbReference type="Gene3D" id="2.60.40.10">
    <property type="entry name" value="Immunoglobulins"/>
    <property type="match status" value="1"/>
</dbReference>
<keyword evidence="3" id="KW-1064">Adaptive immunity</keyword>
<sequence length="160" mass="17870">MMHPLSVSLVVLWLQLRGVKSQQKVQQSPGYLSVSEGAMTSINCTFSDSNSQYFWWYRQHPGKGPKALISIFSNGKKEEGRFTAHLNKTSLQVSLHFRDSQPSDSAVYLCAASGFTGPEDGYNTQIKVVLLLQSMYLTLLRMTCAFLLMVVLTNEVAGFH</sequence>
<feature type="chain" id="PRO_5043384819" description="Ig-like domain-containing protein" evidence="7">
    <location>
        <begin position="22"/>
        <end position="160"/>
    </location>
</feature>
<dbReference type="PANTHER" id="PTHR19343">
    <property type="entry name" value="T CELL RECEPTOR ALPHA VARIABLE 1-2"/>
    <property type="match status" value="1"/>
</dbReference>
<keyword evidence="4" id="KW-0675">Receptor</keyword>
<dbReference type="InterPro" id="IPR007110">
    <property type="entry name" value="Ig-like_dom"/>
</dbReference>
<evidence type="ECO:0000256" key="6">
    <source>
        <dbReference type="ARBA" id="ARBA00043266"/>
    </source>
</evidence>
<dbReference type="SMART" id="SM00409">
    <property type="entry name" value="IG"/>
    <property type="match status" value="1"/>
</dbReference>
<keyword evidence="5" id="KW-0393">Immunoglobulin domain</keyword>
<comment type="caution">
    <text evidence="9">The sequence shown here is derived from an EMBL/GenBank/DDBJ whole genome shotgun (WGS) entry which is preliminary data.</text>
</comment>
<dbReference type="PANTHER" id="PTHR19343:SF5">
    <property type="entry name" value="T CELL RECEPTOR ALPHA VARIABLE 7-6"/>
    <property type="match status" value="1"/>
</dbReference>
<dbReference type="CDD" id="cd04983">
    <property type="entry name" value="IgV_TCR_alpha"/>
    <property type="match status" value="1"/>
</dbReference>
<dbReference type="InterPro" id="IPR036179">
    <property type="entry name" value="Ig-like_dom_sf"/>
</dbReference>
<dbReference type="GO" id="GO:0002250">
    <property type="term" value="P:adaptive immune response"/>
    <property type="evidence" value="ECO:0007669"/>
    <property type="project" value="UniProtKB-KW"/>
</dbReference>
<name>A0AAW0HAK8_MYOGA</name>
<evidence type="ECO:0000256" key="7">
    <source>
        <dbReference type="SAM" id="SignalP"/>
    </source>
</evidence>
<dbReference type="PROSITE" id="PS50835">
    <property type="entry name" value="IG_LIKE"/>
    <property type="match status" value="1"/>
</dbReference>
<dbReference type="GO" id="GO:0042101">
    <property type="term" value="C:T cell receptor complex"/>
    <property type="evidence" value="ECO:0007669"/>
    <property type="project" value="UniProtKB-KW"/>
</dbReference>
<keyword evidence="10" id="KW-1185">Reference proteome</keyword>
<dbReference type="AlphaFoldDB" id="A0AAW0HAK8"/>
<evidence type="ECO:0000256" key="1">
    <source>
        <dbReference type="ARBA" id="ARBA00022729"/>
    </source>
</evidence>
<evidence type="ECO:0000256" key="4">
    <source>
        <dbReference type="ARBA" id="ARBA00023170"/>
    </source>
</evidence>
<reference evidence="9 10" key="1">
    <citation type="journal article" date="2023" name="bioRxiv">
        <title>Conserved and derived expression patterns and positive selection on dental genes reveal complex evolutionary context of ever-growing rodent molars.</title>
        <authorList>
            <person name="Calamari Z.T."/>
            <person name="Song A."/>
            <person name="Cohen E."/>
            <person name="Akter M."/>
            <person name="Roy R.D."/>
            <person name="Hallikas O."/>
            <person name="Christensen M.M."/>
            <person name="Li P."/>
            <person name="Marangoni P."/>
            <person name="Jernvall J."/>
            <person name="Klein O.D."/>
        </authorList>
    </citation>
    <scope>NUCLEOTIDE SEQUENCE [LARGE SCALE GENOMIC DNA]</scope>
    <source>
        <strain evidence="9">V071</strain>
    </source>
</reference>
<keyword evidence="2" id="KW-0391">Immunity</keyword>
<dbReference type="InterPro" id="IPR013106">
    <property type="entry name" value="Ig_V-set"/>
</dbReference>
<evidence type="ECO:0000256" key="3">
    <source>
        <dbReference type="ARBA" id="ARBA00023130"/>
    </source>
</evidence>
<dbReference type="InterPro" id="IPR013783">
    <property type="entry name" value="Ig-like_fold"/>
</dbReference>
<accession>A0AAW0HAK8</accession>
<protein>
    <recommendedName>
        <fullName evidence="8">Ig-like domain-containing protein</fullName>
    </recommendedName>
</protein>
<keyword evidence="1 7" id="KW-0732">Signal</keyword>
<organism evidence="9 10">
    <name type="scientific">Myodes glareolus</name>
    <name type="common">Bank vole</name>
    <name type="synonym">Clethrionomys glareolus</name>
    <dbReference type="NCBI Taxonomy" id="447135"/>
    <lineage>
        <taxon>Eukaryota</taxon>
        <taxon>Metazoa</taxon>
        <taxon>Chordata</taxon>
        <taxon>Craniata</taxon>
        <taxon>Vertebrata</taxon>
        <taxon>Euteleostomi</taxon>
        <taxon>Mammalia</taxon>
        <taxon>Eutheria</taxon>
        <taxon>Euarchontoglires</taxon>
        <taxon>Glires</taxon>
        <taxon>Rodentia</taxon>
        <taxon>Myomorpha</taxon>
        <taxon>Muroidea</taxon>
        <taxon>Cricetidae</taxon>
        <taxon>Arvicolinae</taxon>
        <taxon>Myodes</taxon>
    </lineage>
</organism>